<dbReference type="GO" id="GO:0003677">
    <property type="term" value="F:DNA binding"/>
    <property type="evidence" value="ECO:0007669"/>
    <property type="project" value="UniProtKB-KW"/>
</dbReference>
<dbReference type="InterPro" id="IPR000524">
    <property type="entry name" value="Tscrpt_reg_HTH_GntR"/>
</dbReference>
<dbReference type="SUPFAM" id="SSF46785">
    <property type="entry name" value="Winged helix' DNA-binding domain"/>
    <property type="match status" value="1"/>
</dbReference>
<dbReference type="Pfam" id="PF00392">
    <property type="entry name" value="GntR"/>
    <property type="match status" value="1"/>
</dbReference>
<proteinExistence type="predicted"/>
<evidence type="ECO:0000313" key="6">
    <source>
        <dbReference type="Proteomes" id="UP000078532"/>
    </source>
</evidence>
<keyword evidence="3" id="KW-0804">Transcription</keyword>
<dbReference type="Proteomes" id="UP000078532">
    <property type="component" value="Unassembled WGS sequence"/>
</dbReference>
<accession>A0A1B7LIE2</accession>
<dbReference type="STRING" id="1838280.A6M21_03835"/>
<dbReference type="PRINTS" id="PR00035">
    <property type="entry name" value="HTHGNTR"/>
</dbReference>
<dbReference type="InterPro" id="IPR011711">
    <property type="entry name" value="GntR_C"/>
</dbReference>
<evidence type="ECO:0000256" key="2">
    <source>
        <dbReference type="ARBA" id="ARBA00023125"/>
    </source>
</evidence>
<evidence type="ECO:0000256" key="3">
    <source>
        <dbReference type="ARBA" id="ARBA00023163"/>
    </source>
</evidence>
<keyword evidence="1" id="KW-0805">Transcription regulation</keyword>
<evidence type="ECO:0000259" key="4">
    <source>
        <dbReference type="PROSITE" id="PS50949"/>
    </source>
</evidence>
<dbReference type="InterPro" id="IPR008920">
    <property type="entry name" value="TF_FadR/GntR_C"/>
</dbReference>
<dbReference type="SUPFAM" id="SSF48008">
    <property type="entry name" value="GntR ligand-binding domain-like"/>
    <property type="match status" value="1"/>
</dbReference>
<dbReference type="CDD" id="cd07377">
    <property type="entry name" value="WHTH_GntR"/>
    <property type="match status" value="1"/>
</dbReference>
<keyword evidence="6" id="KW-1185">Reference proteome</keyword>
<dbReference type="GO" id="GO:0003700">
    <property type="term" value="F:DNA-binding transcription factor activity"/>
    <property type="evidence" value="ECO:0007669"/>
    <property type="project" value="InterPro"/>
</dbReference>
<protein>
    <recommendedName>
        <fullName evidence="4">HTH gntR-type domain-containing protein</fullName>
    </recommendedName>
</protein>
<reference evidence="5 6" key="1">
    <citation type="submission" date="2016-04" db="EMBL/GenBank/DDBJ databases">
        <authorList>
            <person name="Evans L.H."/>
            <person name="Alamgir A."/>
            <person name="Owens N."/>
            <person name="Weber N.D."/>
            <person name="Virtaneva K."/>
            <person name="Barbian K."/>
            <person name="Babar A."/>
            <person name="Rosenke K."/>
        </authorList>
    </citation>
    <scope>NUCLEOTIDE SEQUENCE [LARGE SCALE GENOMIC DNA]</scope>
    <source>
        <strain evidence="5 6">LMa1</strain>
    </source>
</reference>
<keyword evidence="2" id="KW-0238">DNA-binding</keyword>
<dbReference type="InterPro" id="IPR036390">
    <property type="entry name" value="WH_DNA-bd_sf"/>
</dbReference>
<dbReference type="InterPro" id="IPR036388">
    <property type="entry name" value="WH-like_DNA-bd_sf"/>
</dbReference>
<dbReference type="OrthoDB" id="9799482at2"/>
<dbReference type="PANTHER" id="PTHR43537:SF49">
    <property type="entry name" value="TRANSCRIPTIONAL REGULATORY PROTEIN"/>
    <property type="match status" value="1"/>
</dbReference>
<dbReference type="Gene3D" id="1.10.10.10">
    <property type="entry name" value="Winged helix-like DNA-binding domain superfamily/Winged helix DNA-binding domain"/>
    <property type="match status" value="1"/>
</dbReference>
<name>A0A1B7LIE2_9FIRM</name>
<dbReference type="Gene3D" id="1.20.120.530">
    <property type="entry name" value="GntR ligand-binding domain-like"/>
    <property type="match status" value="1"/>
</dbReference>
<evidence type="ECO:0000256" key="1">
    <source>
        <dbReference type="ARBA" id="ARBA00023015"/>
    </source>
</evidence>
<gene>
    <name evidence="5" type="ORF">A6M21_03835</name>
</gene>
<dbReference type="Pfam" id="PF07729">
    <property type="entry name" value="FCD"/>
    <property type="match status" value="1"/>
</dbReference>
<dbReference type="SMART" id="SM00345">
    <property type="entry name" value="HTH_GNTR"/>
    <property type="match status" value="1"/>
</dbReference>
<dbReference type="PANTHER" id="PTHR43537">
    <property type="entry name" value="TRANSCRIPTIONAL REGULATOR, GNTR FAMILY"/>
    <property type="match status" value="1"/>
</dbReference>
<organism evidence="5 6">
    <name type="scientific">Desulfotomaculum copahuensis</name>
    <dbReference type="NCBI Taxonomy" id="1838280"/>
    <lineage>
        <taxon>Bacteria</taxon>
        <taxon>Bacillati</taxon>
        <taxon>Bacillota</taxon>
        <taxon>Clostridia</taxon>
        <taxon>Eubacteriales</taxon>
        <taxon>Desulfotomaculaceae</taxon>
        <taxon>Desulfotomaculum</taxon>
    </lineage>
</organism>
<evidence type="ECO:0000313" key="5">
    <source>
        <dbReference type="EMBL" id="OAT86337.1"/>
    </source>
</evidence>
<dbReference type="SMART" id="SM00895">
    <property type="entry name" value="FCD"/>
    <property type="match status" value="1"/>
</dbReference>
<dbReference type="AlphaFoldDB" id="A0A1B7LIE2"/>
<comment type="caution">
    <text evidence="5">The sequence shown here is derived from an EMBL/GenBank/DDBJ whole genome shotgun (WGS) entry which is preliminary data.</text>
</comment>
<feature type="domain" description="HTH gntR-type" evidence="4">
    <location>
        <begin position="22"/>
        <end position="93"/>
    </location>
</feature>
<dbReference type="EMBL" id="LYVF01000023">
    <property type="protein sequence ID" value="OAT86337.1"/>
    <property type="molecule type" value="Genomic_DNA"/>
</dbReference>
<sequence length="254" mass="28998">MGLENGRDFHETRQIFQKASPTRAFEDIVKQIEDAIISGELKAHDRIPSERELQHIFGVGRASVREAIRVLESAGMVEVRTGAVSGGIFVKPLTTAMTVEALQRLFLLEKISERELVEFRQAVEGITGYWAAKRATNEDIKRIQDIVDKTEPGDIKWDEFHAADVEFHLAVADAAKNRINLIVMQAVRQTMIRVMRITFKNLMSRRKARDAIIEEHQVILETIKNRNAEKARELMFSHITNFYKGILDESSIVK</sequence>
<dbReference type="PROSITE" id="PS50949">
    <property type="entry name" value="HTH_GNTR"/>
    <property type="match status" value="1"/>
</dbReference>
<dbReference type="RefSeq" id="WP_066666350.1">
    <property type="nucleotide sequence ID" value="NZ_LYVF01000023.1"/>
</dbReference>